<evidence type="ECO:0000313" key="1">
    <source>
        <dbReference type="EMBL" id="KJF78434.1"/>
    </source>
</evidence>
<organism evidence="1 2">
    <name type="scientific">Morganella morganii</name>
    <name type="common">Proteus morganii</name>
    <dbReference type="NCBI Taxonomy" id="582"/>
    <lineage>
        <taxon>Bacteria</taxon>
        <taxon>Pseudomonadati</taxon>
        <taxon>Pseudomonadota</taxon>
        <taxon>Gammaproteobacteria</taxon>
        <taxon>Enterobacterales</taxon>
        <taxon>Morganellaceae</taxon>
        <taxon>Morganella</taxon>
    </lineage>
</organism>
<comment type="caution">
    <text evidence="1">The sequence shown here is derived from an EMBL/GenBank/DDBJ whole genome shotgun (WGS) entry which is preliminary data.</text>
</comment>
<evidence type="ECO:0008006" key="3">
    <source>
        <dbReference type="Google" id="ProtNLM"/>
    </source>
</evidence>
<dbReference type="Proteomes" id="UP000032582">
    <property type="component" value="Unassembled WGS sequence"/>
</dbReference>
<accession>A0A0D8L9I7</accession>
<protein>
    <recommendedName>
        <fullName evidence="3">DUF1471 domain-containing protein</fullName>
    </recommendedName>
</protein>
<proteinExistence type="predicted"/>
<evidence type="ECO:0000313" key="2">
    <source>
        <dbReference type="Proteomes" id="UP000032582"/>
    </source>
</evidence>
<reference evidence="1 2" key="1">
    <citation type="submission" date="2015-02" db="EMBL/GenBank/DDBJ databases">
        <title>Whole genome shotgun sequencing of cultured foodborne pathogen.</title>
        <authorList>
            <person name="Timme R."/>
            <person name="Allard M.W."/>
            <person name="Strain E."/>
            <person name="Evans P.S."/>
            <person name="Brown E."/>
        </authorList>
    </citation>
    <scope>NUCLEOTIDE SEQUENCE [LARGE SCALE GENOMIC DNA]</scope>
    <source>
        <strain evidence="1 2">GCSL-TSO-24</strain>
    </source>
</reference>
<sequence length="61" mass="6859">MLKTFRITGYAVNKRGLTVGFNQTISATSQKQAQQQAIAECEASGQRYIRITRMIEVRSHA</sequence>
<dbReference type="RefSeq" id="WP_045138020.1">
    <property type="nucleotide sequence ID" value="NZ_JAHTVY010000005.1"/>
</dbReference>
<dbReference type="AlphaFoldDB" id="A0A0D8L9I7"/>
<gene>
    <name evidence="1" type="ORF">UA45_06205</name>
</gene>
<name>A0A0D8L9I7_MORMO</name>
<dbReference type="PATRIC" id="fig|582.24.peg.1890"/>
<dbReference type="EMBL" id="JZSH01000047">
    <property type="protein sequence ID" value="KJF78434.1"/>
    <property type="molecule type" value="Genomic_DNA"/>
</dbReference>